<evidence type="ECO:0000313" key="8">
    <source>
        <dbReference type="EMBL" id="NED94486.1"/>
    </source>
</evidence>
<comment type="caution">
    <text evidence="8">The sequence shown here is derived from an EMBL/GenBank/DDBJ whole genome shotgun (WGS) entry which is preliminary data.</text>
</comment>
<dbReference type="SUPFAM" id="SSF161098">
    <property type="entry name" value="MetI-like"/>
    <property type="match status" value="1"/>
</dbReference>
<evidence type="ECO:0000256" key="2">
    <source>
        <dbReference type="ARBA" id="ARBA00022692"/>
    </source>
</evidence>
<protein>
    <submittedName>
        <fullName evidence="8">ABC transporter permease</fullName>
    </submittedName>
</protein>
<name>A0A6N9YHK6_9ACTN</name>
<dbReference type="InterPro" id="IPR035906">
    <property type="entry name" value="MetI-like_sf"/>
</dbReference>
<dbReference type="Proteomes" id="UP000469185">
    <property type="component" value="Unassembled WGS sequence"/>
</dbReference>
<evidence type="ECO:0000256" key="5">
    <source>
        <dbReference type="RuleBase" id="RU363032"/>
    </source>
</evidence>
<keyword evidence="2 5" id="KW-0812">Transmembrane</keyword>
<dbReference type="Pfam" id="PF12911">
    <property type="entry name" value="OppC_N"/>
    <property type="match status" value="1"/>
</dbReference>
<reference evidence="8 9" key="1">
    <citation type="submission" date="2020-02" db="EMBL/GenBank/DDBJ databases">
        <authorList>
            <person name="Li X.-J."/>
            <person name="Feng X.-M."/>
        </authorList>
    </citation>
    <scope>NUCLEOTIDE SEQUENCE [LARGE SCALE GENOMIC DNA]</scope>
    <source>
        <strain evidence="8 9">CGMCC 4.7225</strain>
    </source>
</reference>
<feature type="transmembrane region" description="Helical" evidence="5">
    <location>
        <begin position="248"/>
        <end position="266"/>
    </location>
</feature>
<dbReference type="PANTHER" id="PTHR43839:SF3">
    <property type="entry name" value="OLIGOPEPTIDE ABC TRANSPORTER, PERMEASE PROTEIN"/>
    <property type="match status" value="1"/>
</dbReference>
<evidence type="ECO:0000256" key="4">
    <source>
        <dbReference type="ARBA" id="ARBA00023136"/>
    </source>
</evidence>
<dbReference type="InterPro" id="IPR025966">
    <property type="entry name" value="OppC_N"/>
</dbReference>
<feature type="domain" description="ABC transmembrane type-1" evidence="7">
    <location>
        <begin position="182"/>
        <end position="378"/>
    </location>
</feature>
<accession>A0A6N9YHK6</accession>
<evidence type="ECO:0000256" key="3">
    <source>
        <dbReference type="ARBA" id="ARBA00022989"/>
    </source>
</evidence>
<dbReference type="AlphaFoldDB" id="A0A6N9YHK6"/>
<evidence type="ECO:0000313" key="9">
    <source>
        <dbReference type="Proteomes" id="UP000469185"/>
    </source>
</evidence>
<evidence type="ECO:0000259" key="7">
    <source>
        <dbReference type="PROSITE" id="PS50928"/>
    </source>
</evidence>
<keyword evidence="4 5" id="KW-0472">Membrane</keyword>
<dbReference type="PROSITE" id="PS50928">
    <property type="entry name" value="ABC_TM1"/>
    <property type="match status" value="1"/>
</dbReference>
<sequence length="390" mass="42635">MTWIAGEPGPVDDRPEGTIEAGSPAEPVPEREIAVAPQWKLVWWSFKRHRLALAGGVVTVVIYLVAVLAGFLAPYSNSYFDSEYAYAPPQRLHVVDDGEWGLYVHGYTSEQDPETLGLSWEIDESQKVPVGLFVKGDEYRLLGLFTWDRHLIGPKDAAGPPMYLLGADALGHDMLSRIIHGTAVSMSIGLVGVVLSFLLGITLGGMSGYFGGWIDNVIQRVIEFVVSIPTIPLWMGLMAAIPQHWGPLQRYFALTVILSLISWAALGREVRGKFFAVRGEEFVMAATVDGVSRPRIIFRHVLPSFTSHIVANMSLAIPAMILAETALSFIGLGLQSPTVSWGVLLEEAQSIRVIETAPWMMLPGLAVIVAVLSLNFFGDGLRDAADPYKH</sequence>
<proteinExistence type="inferred from homology"/>
<evidence type="ECO:0000256" key="1">
    <source>
        <dbReference type="ARBA" id="ARBA00004141"/>
    </source>
</evidence>
<dbReference type="Gene3D" id="1.10.3720.10">
    <property type="entry name" value="MetI-like"/>
    <property type="match status" value="1"/>
</dbReference>
<evidence type="ECO:0000256" key="6">
    <source>
        <dbReference type="SAM" id="MobiDB-lite"/>
    </source>
</evidence>
<dbReference type="EMBL" id="JAAGOB010000002">
    <property type="protein sequence ID" value="NED94486.1"/>
    <property type="molecule type" value="Genomic_DNA"/>
</dbReference>
<dbReference type="Pfam" id="PF00528">
    <property type="entry name" value="BPD_transp_1"/>
    <property type="match status" value="1"/>
</dbReference>
<dbReference type="PANTHER" id="PTHR43839">
    <property type="entry name" value="OPPC IN A BINDING PROTEIN-DEPENDENT TRANSPORT SYSTEM"/>
    <property type="match status" value="1"/>
</dbReference>
<feature type="transmembrane region" description="Helical" evidence="5">
    <location>
        <begin position="178"/>
        <end position="201"/>
    </location>
</feature>
<dbReference type="InterPro" id="IPR000515">
    <property type="entry name" value="MetI-like"/>
</dbReference>
<dbReference type="GO" id="GO:0005886">
    <property type="term" value="C:plasma membrane"/>
    <property type="evidence" value="ECO:0007669"/>
    <property type="project" value="UniProtKB-SubCell"/>
</dbReference>
<keyword evidence="5" id="KW-0813">Transport</keyword>
<dbReference type="CDD" id="cd06261">
    <property type="entry name" value="TM_PBP2"/>
    <property type="match status" value="1"/>
</dbReference>
<keyword evidence="9" id="KW-1185">Reference proteome</keyword>
<dbReference type="RefSeq" id="WP_163816332.1">
    <property type="nucleotide sequence ID" value="NZ_JAAGOB010000002.1"/>
</dbReference>
<comment type="subcellular location">
    <subcellularLocation>
        <location evidence="5">Cell membrane</location>
        <topology evidence="5">Multi-pass membrane protein</topology>
    </subcellularLocation>
    <subcellularLocation>
        <location evidence="1">Membrane</location>
        <topology evidence="1">Multi-pass membrane protein</topology>
    </subcellularLocation>
</comment>
<comment type="similarity">
    <text evidence="5">Belongs to the binding-protein-dependent transport system permease family.</text>
</comment>
<organism evidence="8 9">
    <name type="scientific">Phytoactinopolyspora alkaliphila</name>
    <dbReference type="NCBI Taxonomy" id="1783498"/>
    <lineage>
        <taxon>Bacteria</taxon>
        <taxon>Bacillati</taxon>
        <taxon>Actinomycetota</taxon>
        <taxon>Actinomycetes</taxon>
        <taxon>Jiangellales</taxon>
        <taxon>Jiangellaceae</taxon>
        <taxon>Phytoactinopolyspora</taxon>
    </lineage>
</organism>
<dbReference type="GO" id="GO:0055085">
    <property type="term" value="P:transmembrane transport"/>
    <property type="evidence" value="ECO:0007669"/>
    <property type="project" value="InterPro"/>
</dbReference>
<feature type="transmembrane region" description="Helical" evidence="5">
    <location>
        <begin position="51"/>
        <end position="73"/>
    </location>
</feature>
<feature type="region of interest" description="Disordered" evidence="6">
    <location>
        <begin position="1"/>
        <end position="28"/>
    </location>
</feature>
<gene>
    <name evidence="8" type="ORF">G1H11_04095</name>
</gene>
<feature type="transmembrane region" description="Helical" evidence="5">
    <location>
        <begin position="221"/>
        <end position="242"/>
    </location>
</feature>
<keyword evidence="3 5" id="KW-1133">Transmembrane helix</keyword>
<feature type="transmembrane region" description="Helical" evidence="5">
    <location>
        <begin position="357"/>
        <end position="377"/>
    </location>
</feature>